<keyword evidence="3" id="KW-1185">Reference proteome</keyword>
<keyword evidence="1" id="KW-0812">Transmembrane</keyword>
<evidence type="ECO:0000256" key="1">
    <source>
        <dbReference type="SAM" id="Phobius"/>
    </source>
</evidence>
<evidence type="ECO:0000313" key="3">
    <source>
        <dbReference type="Proteomes" id="UP001157006"/>
    </source>
</evidence>
<organism evidence="2 3">
    <name type="scientific">Vicia faba</name>
    <name type="common">Broad bean</name>
    <name type="synonym">Faba vulgaris</name>
    <dbReference type="NCBI Taxonomy" id="3906"/>
    <lineage>
        <taxon>Eukaryota</taxon>
        <taxon>Viridiplantae</taxon>
        <taxon>Streptophyta</taxon>
        <taxon>Embryophyta</taxon>
        <taxon>Tracheophyta</taxon>
        <taxon>Spermatophyta</taxon>
        <taxon>Magnoliopsida</taxon>
        <taxon>eudicotyledons</taxon>
        <taxon>Gunneridae</taxon>
        <taxon>Pentapetalae</taxon>
        <taxon>rosids</taxon>
        <taxon>fabids</taxon>
        <taxon>Fabales</taxon>
        <taxon>Fabaceae</taxon>
        <taxon>Papilionoideae</taxon>
        <taxon>50 kb inversion clade</taxon>
        <taxon>NPAAA clade</taxon>
        <taxon>Hologalegina</taxon>
        <taxon>IRL clade</taxon>
        <taxon>Fabeae</taxon>
        <taxon>Vicia</taxon>
    </lineage>
</organism>
<dbReference type="Proteomes" id="UP001157006">
    <property type="component" value="Chromosome 6"/>
</dbReference>
<proteinExistence type="predicted"/>
<protein>
    <submittedName>
        <fullName evidence="2">Uncharacterized protein</fullName>
    </submittedName>
</protein>
<dbReference type="AlphaFoldDB" id="A0AAV1B901"/>
<dbReference type="EMBL" id="OX451741">
    <property type="protein sequence ID" value="CAI8618728.1"/>
    <property type="molecule type" value="Genomic_DNA"/>
</dbReference>
<name>A0AAV1B901_VICFA</name>
<keyword evidence="1" id="KW-1133">Transmembrane helix</keyword>
<gene>
    <name evidence="2" type="ORF">VFH_VI136760</name>
</gene>
<keyword evidence="1" id="KW-0472">Membrane</keyword>
<sequence length="100" mass="11517">MFGGQSRLQETENSFSSKCFLGQSRLQEIENLVQELALTVRNSNTFSSLVLMLDLDGLEIWIWIDLNCTILLESFYFLGVIPRSMKQFFDIFKVGVLNTK</sequence>
<accession>A0AAV1B901</accession>
<reference evidence="2 3" key="1">
    <citation type="submission" date="2023-01" db="EMBL/GenBank/DDBJ databases">
        <authorList>
            <person name="Kreplak J."/>
        </authorList>
    </citation>
    <scope>NUCLEOTIDE SEQUENCE [LARGE SCALE GENOMIC DNA]</scope>
</reference>
<evidence type="ECO:0000313" key="2">
    <source>
        <dbReference type="EMBL" id="CAI8618728.1"/>
    </source>
</evidence>
<feature type="transmembrane region" description="Helical" evidence="1">
    <location>
        <begin position="60"/>
        <end position="81"/>
    </location>
</feature>